<sequence>MTDDILWLPVKILPYYGRLWQNHSGYNRHGGLWPMKHTDTLWIRRVLVSDTDTTPAHVIFTNYRSRYAIAPWRRVAVGAFLNVGMINRAHGLVLSLGGFLSFMITGSIAAIRFGVILGGVLLALSISSLKSYKKGQPSSLALKGQTGHNGDIIYSSPTRMALKRASELHKLANLP</sequence>
<dbReference type="Pfam" id="PF03647">
    <property type="entry name" value="Tmemb_14"/>
    <property type="match status" value="1"/>
</dbReference>
<feature type="transmembrane region" description="Helical" evidence="1">
    <location>
        <begin position="99"/>
        <end position="124"/>
    </location>
</feature>
<dbReference type="EMBL" id="LXQA010017161">
    <property type="protein sequence ID" value="MCH89907.1"/>
    <property type="molecule type" value="Genomic_DNA"/>
</dbReference>
<name>A0A392MQX7_9FABA</name>
<keyword evidence="1" id="KW-0812">Transmembrane</keyword>
<dbReference type="GO" id="GO:0016020">
    <property type="term" value="C:membrane"/>
    <property type="evidence" value="ECO:0007669"/>
    <property type="project" value="InterPro"/>
</dbReference>
<dbReference type="InterPro" id="IPR005349">
    <property type="entry name" value="TMEM14"/>
</dbReference>
<evidence type="ECO:0000313" key="3">
    <source>
        <dbReference type="Proteomes" id="UP000265520"/>
    </source>
</evidence>
<keyword evidence="1" id="KW-0472">Membrane</keyword>
<keyword evidence="1" id="KW-1133">Transmembrane helix</keyword>
<dbReference type="AlphaFoldDB" id="A0A392MQX7"/>
<gene>
    <name evidence="2" type="ORF">A2U01_0010811</name>
</gene>
<organism evidence="2 3">
    <name type="scientific">Trifolium medium</name>
    <dbReference type="NCBI Taxonomy" id="97028"/>
    <lineage>
        <taxon>Eukaryota</taxon>
        <taxon>Viridiplantae</taxon>
        <taxon>Streptophyta</taxon>
        <taxon>Embryophyta</taxon>
        <taxon>Tracheophyta</taxon>
        <taxon>Spermatophyta</taxon>
        <taxon>Magnoliopsida</taxon>
        <taxon>eudicotyledons</taxon>
        <taxon>Gunneridae</taxon>
        <taxon>Pentapetalae</taxon>
        <taxon>rosids</taxon>
        <taxon>fabids</taxon>
        <taxon>Fabales</taxon>
        <taxon>Fabaceae</taxon>
        <taxon>Papilionoideae</taxon>
        <taxon>50 kb inversion clade</taxon>
        <taxon>NPAAA clade</taxon>
        <taxon>Hologalegina</taxon>
        <taxon>IRL clade</taxon>
        <taxon>Trifolieae</taxon>
        <taxon>Trifolium</taxon>
    </lineage>
</organism>
<dbReference type="Proteomes" id="UP000265520">
    <property type="component" value="Unassembled WGS sequence"/>
</dbReference>
<feature type="non-terminal residue" evidence="2">
    <location>
        <position position="175"/>
    </location>
</feature>
<accession>A0A392MQX7</accession>
<keyword evidence="3" id="KW-1185">Reference proteome</keyword>
<evidence type="ECO:0000256" key="1">
    <source>
        <dbReference type="SAM" id="Phobius"/>
    </source>
</evidence>
<reference evidence="2 3" key="1">
    <citation type="journal article" date="2018" name="Front. Plant Sci.">
        <title>Red Clover (Trifolium pratense) and Zigzag Clover (T. medium) - A Picture of Genomic Similarities and Differences.</title>
        <authorList>
            <person name="Dluhosova J."/>
            <person name="Istvanek J."/>
            <person name="Nedelnik J."/>
            <person name="Repkova J."/>
        </authorList>
    </citation>
    <scope>NUCLEOTIDE SEQUENCE [LARGE SCALE GENOMIC DNA]</scope>
    <source>
        <strain evidence="3">cv. 10/8</strain>
        <tissue evidence="2">Leaf</tissue>
    </source>
</reference>
<comment type="caution">
    <text evidence="2">The sequence shown here is derived from an EMBL/GenBank/DDBJ whole genome shotgun (WGS) entry which is preliminary data.</text>
</comment>
<proteinExistence type="predicted"/>
<protein>
    <submittedName>
        <fullName evidence="2">Uncharacterized protein</fullName>
    </submittedName>
</protein>
<evidence type="ECO:0000313" key="2">
    <source>
        <dbReference type="EMBL" id="MCH89907.1"/>
    </source>
</evidence>